<dbReference type="NCBIfam" id="TIGR00738">
    <property type="entry name" value="rrf2_super"/>
    <property type="match status" value="1"/>
</dbReference>
<dbReference type="InterPro" id="IPR000944">
    <property type="entry name" value="Tscrpt_reg_Rrf2"/>
</dbReference>
<dbReference type="InterPro" id="IPR036390">
    <property type="entry name" value="WH_DNA-bd_sf"/>
</dbReference>
<dbReference type="PROSITE" id="PS51197">
    <property type="entry name" value="HTH_RRF2_2"/>
    <property type="match status" value="1"/>
</dbReference>
<accession>A4U3C6</accession>
<keyword evidence="1" id="KW-0238">DNA-binding</keyword>
<reference evidence="2" key="1">
    <citation type="journal article" date="2007" name="J. Bacteriol.">
        <title>Comparative genome analysis of four magnetotactic bacteria reveals a complex set of group-specific genes implicated in magnetosome biomineralization and function.</title>
        <authorList>
            <person name="Richter M."/>
            <person name="Kube M."/>
            <person name="Bazylinski D.A."/>
            <person name="Lombardot T."/>
            <person name="Gloeckner F.O."/>
            <person name="Reinhardt R."/>
            <person name="Schueler D."/>
        </authorList>
    </citation>
    <scope>NUCLEOTIDE SEQUENCE</scope>
    <source>
        <strain evidence="2">MSR-1</strain>
    </source>
</reference>
<sequence>MPLNLKDNTTNAMRLTLHTDYALRVLVHVGLRGGELVTINEIAECHGISKNHLTKVVHQLGRAGFLETVRGKYGGIRLLVDPRTLRLGEFVRQVEDDFALAQCMRASNADSCRVSAACLARRAFGQGIDAFFKALNVHTLADMIDAERALPPLSACG</sequence>
<dbReference type="SUPFAM" id="SSF46785">
    <property type="entry name" value="Winged helix' DNA-binding domain"/>
    <property type="match status" value="1"/>
</dbReference>
<dbReference type="GO" id="GO:0005829">
    <property type="term" value="C:cytosol"/>
    <property type="evidence" value="ECO:0007669"/>
    <property type="project" value="TreeGrafter"/>
</dbReference>
<dbReference type="EMBL" id="CU459003">
    <property type="protein sequence ID" value="CAM77383.1"/>
    <property type="molecule type" value="Genomic_DNA"/>
</dbReference>
<proteinExistence type="predicted"/>
<gene>
    <name evidence="2" type="ORF">MGR_2941</name>
</gene>
<dbReference type="InterPro" id="IPR036388">
    <property type="entry name" value="WH-like_DNA-bd_sf"/>
</dbReference>
<dbReference type="PANTHER" id="PTHR33221:SF4">
    <property type="entry name" value="HTH-TYPE TRANSCRIPTIONAL REPRESSOR NSRR"/>
    <property type="match status" value="1"/>
</dbReference>
<name>A4U3C6_9PROT</name>
<protein>
    <submittedName>
        <fullName evidence="2">Rrf2-like transcriptional regulator protein</fullName>
    </submittedName>
</protein>
<dbReference type="AlphaFoldDB" id="A4U3C6"/>
<evidence type="ECO:0000256" key="1">
    <source>
        <dbReference type="ARBA" id="ARBA00023125"/>
    </source>
</evidence>
<evidence type="ECO:0000313" key="2">
    <source>
        <dbReference type="EMBL" id="CAM77383.1"/>
    </source>
</evidence>
<dbReference type="PANTHER" id="PTHR33221">
    <property type="entry name" value="WINGED HELIX-TURN-HELIX TRANSCRIPTIONAL REGULATOR, RRF2 FAMILY"/>
    <property type="match status" value="1"/>
</dbReference>
<dbReference type="Gene3D" id="1.10.10.10">
    <property type="entry name" value="Winged helix-like DNA-binding domain superfamily/Winged helix DNA-binding domain"/>
    <property type="match status" value="1"/>
</dbReference>
<organism evidence="2">
    <name type="scientific">Magnetospirillum gryphiswaldense</name>
    <dbReference type="NCBI Taxonomy" id="55518"/>
    <lineage>
        <taxon>Bacteria</taxon>
        <taxon>Pseudomonadati</taxon>
        <taxon>Pseudomonadota</taxon>
        <taxon>Alphaproteobacteria</taxon>
        <taxon>Rhodospirillales</taxon>
        <taxon>Rhodospirillaceae</taxon>
        <taxon>Magnetospirillum</taxon>
    </lineage>
</organism>
<dbReference type="Pfam" id="PF02082">
    <property type="entry name" value="Rrf2"/>
    <property type="match status" value="1"/>
</dbReference>
<dbReference type="GO" id="GO:0003700">
    <property type="term" value="F:DNA-binding transcription factor activity"/>
    <property type="evidence" value="ECO:0007669"/>
    <property type="project" value="TreeGrafter"/>
</dbReference>
<dbReference type="GO" id="GO:0003677">
    <property type="term" value="F:DNA binding"/>
    <property type="evidence" value="ECO:0007669"/>
    <property type="project" value="UniProtKB-KW"/>
</dbReference>